<protein>
    <recommendedName>
        <fullName evidence="8">MerR family transcriptional regulator</fullName>
    </recommendedName>
</protein>
<dbReference type="Gene3D" id="1.10.1240.10">
    <property type="entry name" value="Methionine synthase domain"/>
    <property type="match status" value="1"/>
</dbReference>
<evidence type="ECO:0000256" key="2">
    <source>
        <dbReference type="ARBA" id="ARBA00023125"/>
    </source>
</evidence>
<dbReference type="Gene3D" id="3.40.50.280">
    <property type="entry name" value="Cobalamin-binding domain"/>
    <property type="match status" value="1"/>
</dbReference>
<reference evidence="6 7" key="1">
    <citation type="journal article" date="2021" name="Int. J. Syst. Evol. Microbiol.">
        <title>Reticulibacter mediterranei gen. nov., sp. nov., within the new family Reticulibacteraceae fam. nov., and Ktedonospora formicarum gen. nov., sp. nov., Ktedonobacter robiniae sp. nov., Dictyobacter formicarum sp. nov. and Dictyobacter arantiisoli sp. nov., belonging to the class Ktedonobacteria.</title>
        <authorList>
            <person name="Yabe S."/>
            <person name="Zheng Y."/>
            <person name="Wang C.M."/>
            <person name="Sakai Y."/>
            <person name="Abe K."/>
            <person name="Yokota A."/>
            <person name="Donadio S."/>
            <person name="Cavaletti L."/>
            <person name="Monciardini P."/>
        </authorList>
    </citation>
    <scope>NUCLEOTIDE SEQUENCE [LARGE SCALE GENOMIC DNA]</scope>
    <source>
        <strain evidence="6 7">SOSP1-30</strain>
    </source>
</reference>
<dbReference type="InterPro" id="IPR047057">
    <property type="entry name" value="MerR_fam"/>
</dbReference>
<dbReference type="PROSITE" id="PS51332">
    <property type="entry name" value="B12_BINDING"/>
    <property type="match status" value="1"/>
</dbReference>
<keyword evidence="3" id="KW-0804">Transcription</keyword>
<keyword evidence="1" id="KW-0805">Transcription regulation</keyword>
<evidence type="ECO:0000256" key="3">
    <source>
        <dbReference type="ARBA" id="ARBA00023163"/>
    </source>
</evidence>
<dbReference type="SUPFAM" id="SSF46955">
    <property type="entry name" value="Putative DNA-binding domain"/>
    <property type="match status" value="1"/>
</dbReference>
<dbReference type="EMBL" id="BNJG01000001">
    <property type="protein sequence ID" value="GHO53027.1"/>
    <property type="molecule type" value="Genomic_DNA"/>
</dbReference>
<name>A0ABQ3UK33_9CHLR</name>
<dbReference type="PANTHER" id="PTHR30204">
    <property type="entry name" value="REDOX-CYCLING DRUG-SENSING TRANSCRIPTIONAL ACTIVATOR SOXR"/>
    <property type="match status" value="1"/>
</dbReference>
<evidence type="ECO:0000313" key="6">
    <source>
        <dbReference type="EMBL" id="GHO53027.1"/>
    </source>
</evidence>
<feature type="domain" description="HTH merR-type" evidence="4">
    <location>
        <begin position="19"/>
        <end position="88"/>
    </location>
</feature>
<dbReference type="Proteomes" id="UP000654345">
    <property type="component" value="Unassembled WGS sequence"/>
</dbReference>
<dbReference type="Pfam" id="PF02310">
    <property type="entry name" value="B12-binding"/>
    <property type="match status" value="1"/>
</dbReference>
<dbReference type="SMART" id="SM00422">
    <property type="entry name" value="HTH_MERR"/>
    <property type="match status" value="1"/>
</dbReference>
<dbReference type="InterPro" id="IPR006158">
    <property type="entry name" value="Cobalamin-bd"/>
</dbReference>
<dbReference type="InterPro" id="IPR009061">
    <property type="entry name" value="DNA-bd_dom_put_sf"/>
</dbReference>
<dbReference type="PANTHER" id="PTHR30204:SF67">
    <property type="entry name" value="HTH-TYPE TRANSCRIPTIONAL REGULATOR MLRA-RELATED"/>
    <property type="match status" value="1"/>
</dbReference>
<dbReference type="InterPro" id="IPR003759">
    <property type="entry name" value="Cbl-bd_cap"/>
</dbReference>
<dbReference type="SUPFAM" id="SSF52242">
    <property type="entry name" value="Cobalamin (vitamin B12)-binding domain"/>
    <property type="match status" value="1"/>
</dbReference>
<dbReference type="CDD" id="cd01104">
    <property type="entry name" value="HTH_MlrA-CarA"/>
    <property type="match status" value="1"/>
</dbReference>
<gene>
    <name evidence="6" type="ORF">KSB_15020</name>
</gene>
<dbReference type="Pfam" id="PF02607">
    <property type="entry name" value="B12-binding_2"/>
    <property type="match status" value="1"/>
</dbReference>
<dbReference type="InterPro" id="IPR036594">
    <property type="entry name" value="Meth_synthase_dom"/>
</dbReference>
<keyword evidence="7" id="KW-1185">Reference proteome</keyword>
<evidence type="ECO:0000313" key="7">
    <source>
        <dbReference type="Proteomes" id="UP000654345"/>
    </source>
</evidence>
<evidence type="ECO:0008006" key="8">
    <source>
        <dbReference type="Google" id="ProtNLM"/>
    </source>
</evidence>
<dbReference type="Pfam" id="PF13411">
    <property type="entry name" value="MerR_1"/>
    <property type="match status" value="1"/>
</dbReference>
<evidence type="ECO:0000256" key="1">
    <source>
        <dbReference type="ARBA" id="ARBA00023015"/>
    </source>
</evidence>
<comment type="caution">
    <text evidence="6">The sequence shown here is derived from an EMBL/GenBank/DDBJ whole genome shotgun (WGS) entry which is preliminary data.</text>
</comment>
<proteinExistence type="predicted"/>
<organism evidence="6 7">
    <name type="scientific">Ktedonobacter robiniae</name>
    <dbReference type="NCBI Taxonomy" id="2778365"/>
    <lineage>
        <taxon>Bacteria</taxon>
        <taxon>Bacillati</taxon>
        <taxon>Chloroflexota</taxon>
        <taxon>Ktedonobacteria</taxon>
        <taxon>Ktedonobacterales</taxon>
        <taxon>Ktedonobacteraceae</taxon>
        <taxon>Ktedonobacter</taxon>
    </lineage>
</organism>
<keyword evidence="2" id="KW-0238">DNA-binding</keyword>
<dbReference type="InterPro" id="IPR036724">
    <property type="entry name" value="Cobalamin-bd_sf"/>
</dbReference>
<feature type="domain" description="B12-binding" evidence="5">
    <location>
        <begin position="249"/>
        <end position="377"/>
    </location>
</feature>
<accession>A0ABQ3UK33</accession>
<evidence type="ECO:0000259" key="4">
    <source>
        <dbReference type="PROSITE" id="PS50937"/>
    </source>
</evidence>
<dbReference type="Gene3D" id="1.10.1660.10">
    <property type="match status" value="1"/>
</dbReference>
<dbReference type="InterPro" id="IPR000551">
    <property type="entry name" value="MerR-type_HTH_dom"/>
</dbReference>
<dbReference type="RefSeq" id="WP_201369876.1">
    <property type="nucleotide sequence ID" value="NZ_BNJG01000001.1"/>
</dbReference>
<evidence type="ECO:0000259" key="5">
    <source>
        <dbReference type="PROSITE" id="PS51332"/>
    </source>
</evidence>
<dbReference type="PROSITE" id="PS50937">
    <property type="entry name" value="HTH_MERR_2"/>
    <property type="match status" value="1"/>
</dbReference>
<sequence length="377" mass="43030">MYEGFNACPDLEKYSGEPVYHTKVVEQITGIRANTLRIWERRYHFLTPKRAENDYRLYSERDVVLLRWLKERIDNGMSISEAINFFERLDKVRKQHPPKQVDAASPLHSPHIFTVASRQAFTLPRGLEQQLRAQQDEFPEQEVSAPEPLPFPRETLPQLPEEILLLAQERLLTAFRNLDDTEAHMVLTPLLITYPVEQVCADLITPTLWKIGELWENHKITVTVEHFASNFFRGLLTNLFYMAPRPMHVPLVMISCAPGEAHELAALMLALVLRLQNVRVAYLGQSIESEGLIGSIQQLCPALVCVSLTIPSHLPNLLSLAQQIQKLPSPRPRFIFGGQAFLEYPNIAQDIPGVYIHGNMKEVVKQIQTLYTQQGIA</sequence>